<dbReference type="STRING" id="1076256.A0A2H3BXT9"/>
<evidence type="ECO:0000313" key="2">
    <source>
        <dbReference type="EMBL" id="PBK69407.1"/>
    </source>
</evidence>
<accession>A0A2H3BXT9</accession>
<keyword evidence="3" id="KW-1185">Reference proteome</keyword>
<feature type="compositionally biased region" description="Polar residues" evidence="1">
    <location>
        <begin position="418"/>
        <end position="427"/>
    </location>
</feature>
<protein>
    <submittedName>
        <fullName evidence="2">Uncharacterized protein</fullName>
    </submittedName>
</protein>
<name>A0A2H3BXT9_9AGAR</name>
<gene>
    <name evidence="2" type="ORF">ARMSODRAFT_1018825</name>
</gene>
<dbReference type="AlphaFoldDB" id="A0A2H3BXT9"/>
<sequence length="873" mass="100318">MAPKVLAFSRRALLQHAPTKLSYEDKYKIVCRLLGPDTAASLTRRAKRDDKEDNERDAWRRGTCAGLTSQPIARRFRDPRCRHLGINDCNDRCQRLGTNDRCCESDSGQPLTIVIFQPVLSRFHSSFDMPEIRELYIFHHILRDFLEDCATHSRPLQVLQLWFDCKQSEITQGLVTDPSAVSGHIVPLTYKYSRLTRGSKATQTNLYPPPDIVPALEKCSTPLAFRQASMIFRDVILDPRFIILDLHSTILEIQVLQHCSPQIYDITDWKERICKVDRWVRKFKVSLALEFRDHVLVFGSYDNNTRVYWYSAEEYQARHWDYVPYIRQDGNSERLDLDAYLSGFNESLIATNPYIFVDPLAYYHGFLATIVWFIVVLRKRKQASLKKRETRRLMLKYLPTRSTNSGPDIKADKIQRPQGKQSQGSGSTKRKPSMLSSPYDDRLEDTPADILQDGANLEKVTIVQLLRRAGPFPTRGIGIYASEEILRKTGIPPLTPARDVFRSPSRTARLCEAIFAFLTYTQAPLAQLLGKSRHHHRFTLYSSRAEQIGYSAHLDVHGQARCFVTSREKSLLLQYEVRNLVTILEETLLIYPAQSSHNVASQTPFHPSKLRIDPFEPMCIKDALSIPGHLGHLVFGEKKWYDLYPDARAWPPPDDPLTRFYAYLAEHDRQFIDLDRHLDLAQYDTLESPVRSWVDTKLYKVGGDALWTLVHLHDQAPNTMRLKKTINFIKSHSDGWTVGPMDFCVIGMVFPFVAKSHLAICRGDPALSPSQRYALERMYDSRHRYPSGKRKRRIERKHRNQWHKLRIQASISLTKATMRLPNKGTVGVSSKKAASPLAVRKRRSADTQLIMEGSAKTLNPSRTLRSGIQQGFI</sequence>
<evidence type="ECO:0000313" key="3">
    <source>
        <dbReference type="Proteomes" id="UP000218334"/>
    </source>
</evidence>
<feature type="region of interest" description="Disordered" evidence="1">
    <location>
        <begin position="396"/>
        <end position="441"/>
    </location>
</feature>
<dbReference type="Proteomes" id="UP000218334">
    <property type="component" value="Unassembled WGS sequence"/>
</dbReference>
<organism evidence="2 3">
    <name type="scientific">Armillaria solidipes</name>
    <dbReference type="NCBI Taxonomy" id="1076256"/>
    <lineage>
        <taxon>Eukaryota</taxon>
        <taxon>Fungi</taxon>
        <taxon>Dikarya</taxon>
        <taxon>Basidiomycota</taxon>
        <taxon>Agaricomycotina</taxon>
        <taxon>Agaricomycetes</taxon>
        <taxon>Agaricomycetidae</taxon>
        <taxon>Agaricales</taxon>
        <taxon>Marasmiineae</taxon>
        <taxon>Physalacriaceae</taxon>
        <taxon>Armillaria</taxon>
    </lineage>
</organism>
<evidence type="ECO:0000256" key="1">
    <source>
        <dbReference type="SAM" id="MobiDB-lite"/>
    </source>
</evidence>
<proteinExistence type="predicted"/>
<reference evidence="3" key="1">
    <citation type="journal article" date="2017" name="Nat. Ecol. Evol.">
        <title>Genome expansion and lineage-specific genetic innovations in the forest pathogenic fungi Armillaria.</title>
        <authorList>
            <person name="Sipos G."/>
            <person name="Prasanna A.N."/>
            <person name="Walter M.C."/>
            <person name="O'Connor E."/>
            <person name="Balint B."/>
            <person name="Krizsan K."/>
            <person name="Kiss B."/>
            <person name="Hess J."/>
            <person name="Varga T."/>
            <person name="Slot J."/>
            <person name="Riley R."/>
            <person name="Boka B."/>
            <person name="Rigling D."/>
            <person name="Barry K."/>
            <person name="Lee J."/>
            <person name="Mihaltcheva S."/>
            <person name="LaButti K."/>
            <person name="Lipzen A."/>
            <person name="Waldron R."/>
            <person name="Moloney N.M."/>
            <person name="Sperisen C."/>
            <person name="Kredics L."/>
            <person name="Vagvoelgyi C."/>
            <person name="Patrignani A."/>
            <person name="Fitzpatrick D."/>
            <person name="Nagy I."/>
            <person name="Doyle S."/>
            <person name="Anderson J.B."/>
            <person name="Grigoriev I.V."/>
            <person name="Gueldener U."/>
            <person name="Muensterkoetter M."/>
            <person name="Nagy L.G."/>
        </authorList>
    </citation>
    <scope>NUCLEOTIDE SEQUENCE [LARGE SCALE GENOMIC DNA]</scope>
    <source>
        <strain evidence="3">28-4</strain>
    </source>
</reference>
<dbReference type="EMBL" id="KZ293429">
    <property type="protein sequence ID" value="PBK69407.1"/>
    <property type="molecule type" value="Genomic_DNA"/>
</dbReference>